<accession>A0AAN8K966</accession>
<evidence type="ECO:0000313" key="4">
    <source>
        <dbReference type="Proteomes" id="UP001347796"/>
    </source>
</evidence>
<feature type="chain" id="PRO_5042810600" description="IGFBP N-terminal domain-containing protein" evidence="2">
    <location>
        <begin position="20"/>
        <end position="129"/>
    </location>
</feature>
<evidence type="ECO:0000256" key="1">
    <source>
        <dbReference type="SAM" id="MobiDB-lite"/>
    </source>
</evidence>
<comment type="caution">
    <text evidence="3">The sequence shown here is derived from an EMBL/GenBank/DDBJ whole genome shotgun (WGS) entry which is preliminary data.</text>
</comment>
<dbReference type="Proteomes" id="UP001347796">
    <property type="component" value="Unassembled WGS sequence"/>
</dbReference>
<dbReference type="EMBL" id="JAZGQO010000002">
    <property type="protein sequence ID" value="KAK6192601.1"/>
    <property type="molecule type" value="Genomic_DNA"/>
</dbReference>
<proteinExistence type="predicted"/>
<dbReference type="AlphaFoldDB" id="A0AAN8K966"/>
<feature type="signal peptide" evidence="2">
    <location>
        <begin position="1"/>
        <end position="19"/>
    </location>
</feature>
<reference evidence="3 4" key="1">
    <citation type="submission" date="2024-01" db="EMBL/GenBank/DDBJ databases">
        <title>The genome of the rayed Mediterranean limpet Patella caerulea (Linnaeus, 1758).</title>
        <authorList>
            <person name="Anh-Thu Weber A."/>
            <person name="Halstead-Nussloch G."/>
        </authorList>
    </citation>
    <scope>NUCLEOTIDE SEQUENCE [LARGE SCALE GENOMIC DNA]</scope>
    <source>
        <strain evidence="3">AATW-2023a</strain>
        <tissue evidence="3">Whole specimen</tissue>
    </source>
</reference>
<protein>
    <recommendedName>
        <fullName evidence="5">IGFBP N-terminal domain-containing protein</fullName>
    </recommendedName>
</protein>
<evidence type="ECO:0000313" key="3">
    <source>
        <dbReference type="EMBL" id="KAK6192601.1"/>
    </source>
</evidence>
<feature type="region of interest" description="Disordered" evidence="1">
    <location>
        <begin position="98"/>
        <end position="129"/>
    </location>
</feature>
<evidence type="ECO:0008006" key="5">
    <source>
        <dbReference type="Google" id="ProtNLM"/>
    </source>
</evidence>
<gene>
    <name evidence="3" type="ORF">SNE40_004045</name>
</gene>
<dbReference type="InterPro" id="IPR009030">
    <property type="entry name" value="Growth_fac_rcpt_cys_sf"/>
</dbReference>
<keyword evidence="2" id="KW-0732">Signal</keyword>
<feature type="compositionally biased region" description="Basic residues" evidence="1">
    <location>
        <begin position="111"/>
        <end position="129"/>
    </location>
</feature>
<organism evidence="3 4">
    <name type="scientific">Patella caerulea</name>
    <name type="common">Rayed Mediterranean limpet</name>
    <dbReference type="NCBI Taxonomy" id="87958"/>
    <lineage>
        <taxon>Eukaryota</taxon>
        <taxon>Metazoa</taxon>
        <taxon>Spiralia</taxon>
        <taxon>Lophotrochozoa</taxon>
        <taxon>Mollusca</taxon>
        <taxon>Gastropoda</taxon>
        <taxon>Patellogastropoda</taxon>
        <taxon>Patelloidea</taxon>
        <taxon>Patellidae</taxon>
        <taxon>Patella</taxon>
    </lineage>
</organism>
<sequence>MKCFVFVVIVVFAVHDTDGRSYLNLPMCTPNCDNVQCPQESSFAGCERDLAYCTCCEECTGEIGATCNADTVRCRTGLVCRNNVGEERQLVWPTDKAYQGTCRQPSGAGNRNRRPRPKPNNRRPRPQCN</sequence>
<keyword evidence="4" id="KW-1185">Reference proteome</keyword>
<evidence type="ECO:0000256" key="2">
    <source>
        <dbReference type="SAM" id="SignalP"/>
    </source>
</evidence>
<name>A0AAN8K966_PATCE</name>
<dbReference type="SUPFAM" id="SSF57184">
    <property type="entry name" value="Growth factor receptor domain"/>
    <property type="match status" value="1"/>
</dbReference>